<accession>A0A922MKB0</accession>
<evidence type="ECO:0000313" key="3">
    <source>
        <dbReference type="Proteomes" id="UP000814243"/>
    </source>
</evidence>
<feature type="signal peptide" evidence="1">
    <location>
        <begin position="1"/>
        <end position="21"/>
    </location>
</feature>
<dbReference type="InterPro" id="IPR010512">
    <property type="entry name" value="DUF1091"/>
</dbReference>
<proteinExistence type="predicted"/>
<keyword evidence="1" id="KW-0732">Signal</keyword>
<name>A0A922MKB0_SPOEX</name>
<protein>
    <submittedName>
        <fullName evidence="2">Uncharacterized protein</fullName>
    </submittedName>
</protein>
<comment type="caution">
    <text evidence="2">The sequence shown here is derived from an EMBL/GenBank/DDBJ whole genome shotgun (WGS) entry which is preliminary data.</text>
</comment>
<reference evidence="2" key="1">
    <citation type="journal article" date="2021" name="G3 (Bethesda)">
        <title>Genome and transcriptome analysis of the beet armyworm Spodoptera exigua reveals targets for pest control. .</title>
        <authorList>
            <person name="Simon S."/>
            <person name="Breeschoten T."/>
            <person name="Jansen H.J."/>
            <person name="Dirks R.P."/>
            <person name="Schranz M.E."/>
            <person name="Ros V.I.D."/>
        </authorList>
    </citation>
    <scope>NUCLEOTIDE SEQUENCE</scope>
    <source>
        <strain evidence="2">TB_SE_WUR_2020</strain>
    </source>
</reference>
<evidence type="ECO:0000256" key="1">
    <source>
        <dbReference type="SAM" id="SignalP"/>
    </source>
</evidence>
<gene>
    <name evidence="2" type="ORF">HF086_014907</name>
</gene>
<dbReference type="Pfam" id="PF06477">
    <property type="entry name" value="DUF1091"/>
    <property type="match status" value="1"/>
</dbReference>
<feature type="non-terminal residue" evidence="2">
    <location>
        <position position="1"/>
    </location>
</feature>
<dbReference type="Proteomes" id="UP000814243">
    <property type="component" value="Unassembled WGS sequence"/>
</dbReference>
<evidence type="ECO:0000313" key="2">
    <source>
        <dbReference type="EMBL" id="KAH9638046.1"/>
    </source>
</evidence>
<dbReference type="AlphaFoldDB" id="A0A922MKB0"/>
<organism evidence="2 3">
    <name type="scientific">Spodoptera exigua</name>
    <name type="common">Beet armyworm</name>
    <name type="synonym">Noctua fulgens</name>
    <dbReference type="NCBI Taxonomy" id="7107"/>
    <lineage>
        <taxon>Eukaryota</taxon>
        <taxon>Metazoa</taxon>
        <taxon>Ecdysozoa</taxon>
        <taxon>Arthropoda</taxon>
        <taxon>Hexapoda</taxon>
        <taxon>Insecta</taxon>
        <taxon>Pterygota</taxon>
        <taxon>Neoptera</taxon>
        <taxon>Endopterygota</taxon>
        <taxon>Lepidoptera</taxon>
        <taxon>Glossata</taxon>
        <taxon>Ditrysia</taxon>
        <taxon>Noctuoidea</taxon>
        <taxon>Noctuidae</taxon>
        <taxon>Amphipyrinae</taxon>
        <taxon>Spodoptera</taxon>
    </lineage>
</organism>
<feature type="chain" id="PRO_5036735359" evidence="1">
    <location>
        <begin position="22"/>
        <end position="190"/>
    </location>
</feature>
<sequence length="190" mass="21879">CHVTNIHLNFVLKLLVANTFGKSRIALQDAYRQERAKLKYANPKYIKDPVVFTGRRNRNSPYQTNMSCTILVPFGNNVSFATTFTMVSGGDFRLVTKACDCSKSKWIHDFMQSYTNLTLRKCPYPPGRYAYYNIELPPKNIPLPIVQGDYWIKFEFFVTDTKEPIVEVDSLLHYDPTANAKRSKGRKGKH</sequence>
<dbReference type="EMBL" id="JACEFF010000418">
    <property type="protein sequence ID" value="KAH9638046.1"/>
    <property type="molecule type" value="Genomic_DNA"/>
</dbReference>